<keyword evidence="1" id="KW-1133">Transmembrane helix</keyword>
<organism evidence="2 3">
    <name type="scientific">Thermasporomyces composti</name>
    <dbReference type="NCBI Taxonomy" id="696763"/>
    <lineage>
        <taxon>Bacteria</taxon>
        <taxon>Bacillati</taxon>
        <taxon>Actinomycetota</taxon>
        <taxon>Actinomycetes</taxon>
        <taxon>Propionibacteriales</taxon>
        <taxon>Nocardioidaceae</taxon>
        <taxon>Thermasporomyces</taxon>
    </lineage>
</organism>
<gene>
    <name evidence="2" type="ORF">DFJ64_0732</name>
</gene>
<keyword evidence="3" id="KW-1185">Reference proteome</keyword>
<comment type="caution">
    <text evidence="2">The sequence shown here is derived from an EMBL/GenBank/DDBJ whole genome shotgun (WGS) entry which is preliminary data.</text>
</comment>
<dbReference type="EMBL" id="QTUC01000001">
    <property type="protein sequence ID" value="REF35353.1"/>
    <property type="molecule type" value="Genomic_DNA"/>
</dbReference>
<keyword evidence="1" id="KW-0812">Transmembrane</keyword>
<feature type="transmembrane region" description="Helical" evidence="1">
    <location>
        <begin position="66"/>
        <end position="91"/>
    </location>
</feature>
<evidence type="ECO:0000313" key="2">
    <source>
        <dbReference type="EMBL" id="REF35353.1"/>
    </source>
</evidence>
<evidence type="ECO:0000256" key="1">
    <source>
        <dbReference type="SAM" id="Phobius"/>
    </source>
</evidence>
<sequence length="111" mass="11118">MRPVLSAILVFEAIVVLLAIPVAVSLGEVSGGLAGAVGGGVAAACLVATGVLRYPFGRWAGSALQVVAVALGFVVPLMFVLGVVFGALWFVCLAADRKIAAAQTHRGEGDG</sequence>
<accession>A0A3D9V3T5</accession>
<evidence type="ECO:0000313" key="3">
    <source>
        <dbReference type="Proteomes" id="UP000256485"/>
    </source>
</evidence>
<dbReference type="RefSeq" id="WP_115849154.1">
    <property type="nucleotide sequence ID" value="NZ_QTUC01000001.1"/>
</dbReference>
<dbReference type="InterPro" id="IPR025327">
    <property type="entry name" value="DUF4233"/>
</dbReference>
<keyword evidence="1" id="KW-0472">Membrane</keyword>
<dbReference type="AlphaFoldDB" id="A0A3D9V3T5"/>
<reference evidence="2 3" key="1">
    <citation type="submission" date="2018-08" db="EMBL/GenBank/DDBJ databases">
        <title>Sequencing the genomes of 1000 actinobacteria strains.</title>
        <authorList>
            <person name="Klenk H.-P."/>
        </authorList>
    </citation>
    <scope>NUCLEOTIDE SEQUENCE [LARGE SCALE GENOMIC DNA]</scope>
    <source>
        <strain evidence="2 3">DSM 22891</strain>
    </source>
</reference>
<protein>
    <submittedName>
        <fullName evidence="2">Uncharacterized protein DUF4233</fullName>
    </submittedName>
</protein>
<feature type="transmembrane region" description="Helical" evidence="1">
    <location>
        <begin position="7"/>
        <end position="27"/>
    </location>
</feature>
<dbReference type="Proteomes" id="UP000256485">
    <property type="component" value="Unassembled WGS sequence"/>
</dbReference>
<name>A0A3D9V3T5_THECX</name>
<feature type="transmembrane region" description="Helical" evidence="1">
    <location>
        <begin position="33"/>
        <end position="54"/>
    </location>
</feature>
<proteinExistence type="predicted"/>
<dbReference type="Pfam" id="PF14017">
    <property type="entry name" value="DUF4233"/>
    <property type="match status" value="1"/>
</dbReference>
<dbReference type="OrthoDB" id="3267755at2"/>